<dbReference type="Proteomes" id="UP000230886">
    <property type="component" value="Unassembled WGS sequence"/>
</dbReference>
<dbReference type="AlphaFoldDB" id="A0A2A5JET2"/>
<proteinExistence type="predicted"/>
<sequence>MVMFFEVLFVLASVAMGWFAIYVIYRLITDE</sequence>
<name>A0A2A5JET2_RHOSG</name>
<gene>
    <name evidence="2" type="ORF">CHR55_08555</name>
</gene>
<evidence type="ECO:0000313" key="2">
    <source>
        <dbReference type="EMBL" id="PCK27876.1"/>
    </source>
</evidence>
<comment type="caution">
    <text evidence="2">The sequence shown here is derived from an EMBL/GenBank/DDBJ whole genome shotgun (WGS) entry which is preliminary data.</text>
</comment>
<keyword evidence="1" id="KW-0812">Transmembrane</keyword>
<evidence type="ECO:0000256" key="1">
    <source>
        <dbReference type="SAM" id="Phobius"/>
    </source>
</evidence>
<reference evidence="2 3" key="1">
    <citation type="submission" date="2017-07" db="EMBL/GenBank/DDBJ databases">
        <title>Draft sequence of Rhodococcus enclensis 23b-28.</title>
        <authorList>
            <person name="Besaury L."/>
            <person name="Sancelme M."/>
            <person name="Amato P."/>
            <person name="Lallement A."/>
            <person name="Delort A.-M."/>
        </authorList>
    </citation>
    <scope>NUCLEOTIDE SEQUENCE [LARGE SCALE GENOMIC DNA]</scope>
    <source>
        <strain evidence="2 3">23b-28</strain>
    </source>
</reference>
<evidence type="ECO:0000313" key="3">
    <source>
        <dbReference type="Proteomes" id="UP000230886"/>
    </source>
</evidence>
<feature type="transmembrane region" description="Helical" evidence="1">
    <location>
        <begin position="7"/>
        <end position="28"/>
    </location>
</feature>
<keyword evidence="1" id="KW-0472">Membrane</keyword>
<protein>
    <submittedName>
        <fullName evidence="2">Uncharacterized protein</fullName>
    </submittedName>
</protein>
<dbReference type="EMBL" id="NOVD01000004">
    <property type="protein sequence ID" value="PCK27876.1"/>
    <property type="molecule type" value="Genomic_DNA"/>
</dbReference>
<organism evidence="2 3">
    <name type="scientific">Rhodococcus qingshengii</name>
    <dbReference type="NCBI Taxonomy" id="334542"/>
    <lineage>
        <taxon>Bacteria</taxon>
        <taxon>Bacillati</taxon>
        <taxon>Actinomycetota</taxon>
        <taxon>Actinomycetes</taxon>
        <taxon>Mycobacteriales</taxon>
        <taxon>Nocardiaceae</taxon>
        <taxon>Rhodococcus</taxon>
        <taxon>Rhodococcus erythropolis group</taxon>
    </lineage>
</organism>
<keyword evidence="1" id="KW-1133">Transmembrane helix</keyword>
<accession>A0A2A5JET2</accession>